<dbReference type="InterPro" id="IPR040256">
    <property type="entry name" value="At4g02000-like"/>
</dbReference>
<dbReference type="Proteomes" id="UP000596661">
    <property type="component" value="Chromosome 8"/>
</dbReference>
<evidence type="ECO:0000313" key="2">
    <source>
        <dbReference type="EnsemblPlants" id="cds.evm.model.08.578"/>
    </source>
</evidence>
<protein>
    <recommendedName>
        <fullName evidence="1">Zinc knuckle CX2CX4HX4C domain-containing protein</fullName>
    </recommendedName>
</protein>
<dbReference type="Pfam" id="PF14392">
    <property type="entry name" value="zf-CCHC_4"/>
    <property type="match status" value="1"/>
</dbReference>
<reference evidence="2" key="2">
    <citation type="submission" date="2021-03" db="UniProtKB">
        <authorList>
            <consortium name="EnsemblPlants"/>
        </authorList>
    </citation>
    <scope>IDENTIFICATION</scope>
</reference>
<dbReference type="PANTHER" id="PTHR31286:SF183">
    <property type="entry name" value="CCHC-TYPE DOMAIN-CONTAINING PROTEIN"/>
    <property type="match status" value="1"/>
</dbReference>
<reference evidence="2" key="1">
    <citation type="submission" date="2018-11" db="EMBL/GenBank/DDBJ databases">
        <authorList>
            <person name="Grassa J C."/>
        </authorList>
    </citation>
    <scope>NUCLEOTIDE SEQUENCE [LARGE SCALE GENOMIC DNA]</scope>
</reference>
<dbReference type="EMBL" id="UZAU01000686">
    <property type="status" value="NOT_ANNOTATED_CDS"/>
    <property type="molecule type" value="Genomic_DNA"/>
</dbReference>
<name>A0A803QBP8_CANSA</name>
<feature type="domain" description="Zinc knuckle CX2CX4HX4C" evidence="1">
    <location>
        <begin position="87"/>
        <end position="129"/>
    </location>
</feature>
<evidence type="ECO:0000313" key="3">
    <source>
        <dbReference type="Proteomes" id="UP000596661"/>
    </source>
</evidence>
<dbReference type="EnsemblPlants" id="evm.model.08.578">
    <property type="protein sequence ID" value="cds.evm.model.08.578"/>
    <property type="gene ID" value="evm.TU.08.578"/>
</dbReference>
<dbReference type="InterPro" id="IPR025836">
    <property type="entry name" value="Zn_knuckle_CX2CX4HX4C"/>
</dbReference>
<dbReference type="AlphaFoldDB" id="A0A803QBP8"/>
<keyword evidence="3" id="KW-1185">Reference proteome</keyword>
<dbReference type="Gramene" id="evm.model.08.578">
    <property type="protein sequence ID" value="cds.evm.model.08.578"/>
    <property type="gene ID" value="evm.TU.08.578"/>
</dbReference>
<organism evidence="2 3">
    <name type="scientific">Cannabis sativa</name>
    <name type="common">Hemp</name>
    <name type="synonym">Marijuana</name>
    <dbReference type="NCBI Taxonomy" id="3483"/>
    <lineage>
        <taxon>Eukaryota</taxon>
        <taxon>Viridiplantae</taxon>
        <taxon>Streptophyta</taxon>
        <taxon>Embryophyta</taxon>
        <taxon>Tracheophyta</taxon>
        <taxon>Spermatophyta</taxon>
        <taxon>Magnoliopsida</taxon>
        <taxon>eudicotyledons</taxon>
        <taxon>Gunneridae</taxon>
        <taxon>Pentapetalae</taxon>
        <taxon>rosids</taxon>
        <taxon>fabids</taxon>
        <taxon>Rosales</taxon>
        <taxon>Cannabaceae</taxon>
        <taxon>Cannabis</taxon>
    </lineage>
</organism>
<evidence type="ECO:0000259" key="1">
    <source>
        <dbReference type="Pfam" id="PF14392"/>
    </source>
</evidence>
<sequence length="354" mass="39734">MEEAPKGRLVYDDEDPELSEFDDRWCLVGRFLTKHNIDLQTSKFMSERVIRDVRNYIGTFVKSDPNNFQGVWRNYLRIRVSIRVDLPLQRNMKLEMKSGASCTVGFKYEDLPTFCFICEILGHSKRFCDCLFDTHMHLIEKPYSAELKAPPRRRHHYIGAQWLRSGPTVSSGSSSFQGSHQRLEASGRQAGRVQPHNQQSDINIPDFRGVGVRVSGGYQAQEITGDNGGDLEKLKGVLNNSISNSVSLQLVDSKKRKTTVFEGPRGLIGPSLNEFICIGPHGVDGNVFDNNERNNINMMDTGDLGLSSKGDEVVVDYFNNLFTASSVAYSEVIECVDRVVSDGSNEELSQPVLK</sequence>
<dbReference type="PANTHER" id="PTHR31286">
    <property type="entry name" value="GLYCINE-RICH CELL WALL STRUCTURAL PROTEIN 1.8-LIKE"/>
    <property type="match status" value="1"/>
</dbReference>
<accession>A0A803QBP8</accession>
<proteinExistence type="predicted"/>